<dbReference type="Gene3D" id="3.10.450.360">
    <property type="match status" value="1"/>
</dbReference>
<evidence type="ECO:0000313" key="2">
    <source>
        <dbReference type="EMBL" id="MFC6998616.1"/>
    </source>
</evidence>
<organism evidence="2 3">
    <name type="scientific">Rufibacter roseus</name>
    <dbReference type="NCBI Taxonomy" id="1567108"/>
    <lineage>
        <taxon>Bacteria</taxon>
        <taxon>Pseudomonadati</taxon>
        <taxon>Bacteroidota</taxon>
        <taxon>Cytophagia</taxon>
        <taxon>Cytophagales</taxon>
        <taxon>Hymenobacteraceae</taxon>
        <taxon>Rufibacter</taxon>
    </lineage>
</organism>
<reference evidence="3" key="1">
    <citation type="journal article" date="2019" name="Int. J. Syst. Evol. Microbiol.">
        <title>The Global Catalogue of Microorganisms (GCM) 10K type strain sequencing project: providing services to taxonomists for standard genome sequencing and annotation.</title>
        <authorList>
            <consortium name="The Broad Institute Genomics Platform"/>
            <consortium name="The Broad Institute Genome Sequencing Center for Infectious Disease"/>
            <person name="Wu L."/>
            <person name="Ma J."/>
        </authorList>
    </citation>
    <scope>NUCLEOTIDE SEQUENCE [LARGE SCALE GENOMIC DNA]</scope>
    <source>
        <strain evidence="3">CGMCC 4.7393</strain>
    </source>
</reference>
<evidence type="ECO:0000259" key="1">
    <source>
        <dbReference type="Pfam" id="PF11396"/>
    </source>
</evidence>
<dbReference type="RefSeq" id="WP_161486692.1">
    <property type="nucleotide sequence ID" value="NZ_LRML01000003.1"/>
</dbReference>
<protein>
    <submittedName>
        <fullName evidence="2">PepSY-like domain-containing protein</fullName>
    </submittedName>
</protein>
<sequence length="145" mass="16067">MLQIIIATAGITALGCSQRLAVSNVPSLVQNSLKTQFPAAANIEWDKQGNSFEAEFDLNQTEHTALLDATGKILMYKHDVDTTQLPEPVMSSIKRDFAAYVVDDLEKVEKDGQTFYQVELESSSNQDLTKVFAQDGTQSSISYWD</sequence>
<evidence type="ECO:0000313" key="3">
    <source>
        <dbReference type="Proteomes" id="UP001596405"/>
    </source>
</evidence>
<dbReference type="InterPro" id="IPR021533">
    <property type="entry name" value="PepSY-like"/>
</dbReference>
<dbReference type="Pfam" id="PF11396">
    <property type="entry name" value="PepSY_like"/>
    <property type="match status" value="2"/>
</dbReference>
<gene>
    <name evidence="2" type="ORF">ACFQHR_13340</name>
</gene>
<dbReference type="EMBL" id="JBHSYQ010000006">
    <property type="protein sequence ID" value="MFC6998616.1"/>
    <property type="molecule type" value="Genomic_DNA"/>
</dbReference>
<proteinExistence type="predicted"/>
<keyword evidence="3" id="KW-1185">Reference proteome</keyword>
<feature type="domain" description="Putative beta-lactamase-inhibitor-like PepSY-like" evidence="1">
    <location>
        <begin position="20"/>
        <end position="68"/>
    </location>
</feature>
<dbReference type="Proteomes" id="UP001596405">
    <property type="component" value="Unassembled WGS sequence"/>
</dbReference>
<dbReference type="SUPFAM" id="SSF160574">
    <property type="entry name" value="BT0923-like"/>
    <property type="match status" value="1"/>
</dbReference>
<name>A0ABW2DLA8_9BACT</name>
<accession>A0ABW2DLA8</accession>
<feature type="domain" description="Putative beta-lactamase-inhibitor-like PepSY-like" evidence="1">
    <location>
        <begin position="75"/>
        <end position="128"/>
    </location>
</feature>
<comment type="caution">
    <text evidence="2">The sequence shown here is derived from an EMBL/GenBank/DDBJ whole genome shotgun (WGS) entry which is preliminary data.</text>
</comment>